<gene>
    <name evidence="3" type="ORF">CCGE525_04235</name>
</gene>
<accession>A0A387FS58</accession>
<keyword evidence="3" id="KW-0969">Cilium</keyword>
<dbReference type="InterPro" id="IPR038610">
    <property type="entry name" value="FliK-like_C_sf"/>
</dbReference>
<proteinExistence type="predicted"/>
<feature type="compositionally biased region" description="Basic and acidic residues" evidence="1">
    <location>
        <begin position="25"/>
        <end position="34"/>
    </location>
</feature>
<feature type="region of interest" description="Disordered" evidence="1">
    <location>
        <begin position="1"/>
        <end position="226"/>
    </location>
</feature>
<dbReference type="KEGG" id="rjg:CCGE525_04235"/>
<dbReference type="RefSeq" id="WP_120703195.1">
    <property type="nucleotide sequence ID" value="NZ_CP032694.1"/>
</dbReference>
<keyword evidence="3" id="KW-0966">Cell projection</keyword>
<evidence type="ECO:0000313" key="4">
    <source>
        <dbReference type="Proteomes" id="UP000282195"/>
    </source>
</evidence>
<dbReference type="OrthoDB" id="8117459at2"/>
<protein>
    <submittedName>
        <fullName evidence="3">Flagellar hook-length control protein FliK</fullName>
    </submittedName>
</protein>
<feature type="compositionally biased region" description="Low complexity" evidence="1">
    <location>
        <begin position="469"/>
        <end position="495"/>
    </location>
</feature>
<feature type="compositionally biased region" description="Polar residues" evidence="1">
    <location>
        <begin position="506"/>
        <end position="521"/>
    </location>
</feature>
<evidence type="ECO:0000259" key="2">
    <source>
        <dbReference type="Pfam" id="PF02120"/>
    </source>
</evidence>
<feature type="compositionally biased region" description="Low complexity" evidence="1">
    <location>
        <begin position="55"/>
        <end position="87"/>
    </location>
</feature>
<keyword evidence="4" id="KW-1185">Reference proteome</keyword>
<organism evidence="3 4">
    <name type="scientific">Rhizobium jaguaris</name>
    <dbReference type="NCBI Taxonomy" id="1312183"/>
    <lineage>
        <taxon>Bacteria</taxon>
        <taxon>Pseudomonadati</taxon>
        <taxon>Pseudomonadota</taxon>
        <taxon>Alphaproteobacteria</taxon>
        <taxon>Hyphomicrobiales</taxon>
        <taxon>Rhizobiaceae</taxon>
        <taxon>Rhizobium/Agrobacterium group</taxon>
        <taxon>Rhizobium</taxon>
    </lineage>
</organism>
<evidence type="ECO:0000256" key="1">
    <source>
        <dbReference type="SAM" id="MobiDB-lite"/>
    </source>
</evidence>
<feature type="region of interest" description="Disordered" evidence="1">
    <location>
        <begin position="320"/>
        <end position="344"/>
    </location>
</feature>
<evidence type="ECO:0000313" key="3">
    <source>
        <dbReference type="EMBL" id="AYG58112.1"/>
    </source>
</evidence>
<dbReference type="Pfam" id="PF02120">
    <property type="entry name" value="Flg_hook"/>
    <property type="match status" value="1"/>
</dbReference>
<dbReference type="AlphaFoldDB" id="A0A387FS58"/>
<keyword evidence="3" id="KW-0282">Flagellum</keyword>
<feature type="compositionally biased region" description="Polar residues" evidence="1">
    <location>
        <begin position="161"/>
        <end position="181"/>
    </location>
</feature>
<dbReference type="EMBL" id="CP032694">
    <property type="protein sequence ID" value="AYG58112.1"/>
    <property type="molecule type" value="Genomic_DNA"/>
</dbReference>
<sequence length="545" mass="54208">MMDIGISSAPPGADLVAIGKGGRSARQDDSDGKGFLDALTSSHGNGRKSDSTAKGNADTTNTATGTDNNTGADAVKSSAGDPSAVASAGGGSTNGGADVIDPSATNLGELATGAKQTGGAKFPQGTGATNLSKSLMGLQNPASVDTASGDKAQPTDAAGNTDETQVQGKAQTSGQLDNIAQQLADAIAGDQPVQNDGDGKTQAPAVKNGKSASATDDGKSSVTQSAQAGGAASDALSLLNVPQVAAAVAGAPQSVTTVFAGADGKTQAEPDQSLPKLADAALKDTSANATDASTAASGSGDNSTAAQTFRLVRADGRGGSLDMSISKGKDDTAQVDVKASGSGSAETVTVLDSRRYLGLAANSNTALVTGALAGDQEWSGAMQPGSTLANAASWTSTGKVVNTLKIQLHPNDLGEVTATMRLSGDQLSVDLKVQTGEAYRQLHADQSHMIDALRAQGYQVDSITVTLASSADQQSDSGRQSGFQGQSQQQSLLNQGQGGDARPKGQSYSGQQANGNDGNRSSGERGTEDGAAGSAQRLRSGDVYL</sequence>
<dbReference type="Proteomes" id="UP000282195">
    <property type="component" value="Chromosome"/>
</dbReference>
<dbReference type="CDD" id="cd17470">
    <property type="entry name" value="T3SS_Flik_C"/>
    <property type="match status" value="1"/>
</dbReference>
<dbReference type="InterPro" id="IPR021136">
    <property type="entry name" value="Flagellar_hook_control-like_C"/>
</dbReference>
<name>A0A387FS58_9HYPH</name>
<reference evidence="3 4" key="1">
    <citation type="submission" date="2018-10" db="EMBL/GenBank/DDBJ databases">
        <title>Rhizobium etli, R. leguminosarum and a new Rhizobium genospecies from Phaseolus dumosus.</title>
        <authorList>
            <person name="Ramirez-Puebla S.T."/>
            <person name="Rogel-Hernandez M.A."/>
            <person name="Guerrero G."/>
            <person name="Ormeno-Orrillo E."/>
            <person name="Martinez-Romero J.C."/>
            <person name="Negrete-Yankelevich S."/>
            <person name="Martinez-Romero E."/>
        </authorList>
    </citation>
    <scope>NUCLEOTIDE SEQUENCE [LARGE SCALE GENOMIC DNA]</scope>
    <source>
        <strain evidence="3 4">CCGE525</strain>
    </source>
</reference>
<feature type="domain" description="Flagellar hook-length control protein-like C-terminal" evidence="2">
    <location>
        <begin position="397"/>
        <end position="473"/>
    </location>
</feature>
<feature type="region of interest" description="Disordered" evidence="1">
    <location>
        <begin position="469"/>
        <end position="545"/>
    </location>
</feature>
<dbReference type="Gene3D" id="3.30.750.140">
    <property type="match status" value="1"/>
</dbReference>